<reference evidence="1 2" key="1">
    <citation type="submission" date="2015-01" db="EMBL/GenBank/DDBJ databases">
        <title>Evolution of Trichinella species and genotypes.</title>
        <authorList>
            <person name="Korhonen P.K."/>
            <person name="Edoardo P."/>
            <person name="Giuseppe L.R."/>
            <person name="Gasser R.B."/>
        </authorList>
    </citation>
    <scope>NUCLEOTIDE SEQUENCE [LARGE SCALE GENOMIC DNA]</scope>
    <source>
        <strain evidence="1">ISS120</strain>
    </source>
</reference>
<evidence type="ECO:0000313" key="2">
    <source>
        <dbReference type="Proteomes" id="UP000054653"/>
    </source>
</evidence>
<protein>
    <submittedName>
        <fullName evidence="1">Uncharacterized protein</fullName>
    </submittedName>
</protein>
<sequence>MARRTRRKLPRHKWPGWAFVHPLGSFRCDHSA</sequence>
<name>A0A0V0YPY5_TRIBR</name>
<organism evidence="1 2">
    <name type="scientific">Trichinella britovi</name>
    <name type="common">Parasitic roundworm</name>
    <dbReference type="NCBI Taxonomy" id="45882"/>
    <lineage>
        <taxon>Eukaryota</taxon>
        <taxon>Metazoa</taxon>
        <taxon>Ecdysozoa</taxon>
        <taxon>Nematoda</taxon>
        <taxon>Enoplea</taxon>
        <taxon>Dorylaimia</taxon>
        <taxon>Trichinellida</taxon>
        <taxon>Trichinellidae</taxon>
        <taxon>Trichinella</taxon>
    </lineage>
</organism>
<dbReference type="EMBL" id="JYDI01007590">
    <property type="protein sequence ID" value="KRY02404.1"/>
    <property type="molecule type" value="Genomic_DNA"/>
</dbReference>
<accession>A0A0V0YPY5</accession>
<dbReference type="AlphaFoldDB" id="A0A0V0YPY5"/>
<comment type="caution">
    <text evidence="1">The sequence shown here is derived from an EMBL/GenBank/DDBJ whole genome shotgun (WGS) entry which is preliminary data.</text>
</comment>
<dbReference type="Proteomes" id="UP000054653">
    <property type="component" value="Unassembled WGS sequence"/>
</dbReference>
<evidence type="ECO:0000313" key="1">
    <source>
        <dbReference type="EMBL" id="KRY02404.1"/>
    </source>
</evidence>
<proteinExistence type="predicted"/>
<keyword evidence="2" id="KW-1185">Reference proteome</keyword>
<gene>
    <name evidence="1" type="ORF">T03_1848</name>
</gene>